<evidence type="ECO:0000256" key="3">
    <source>
        <dbReference type="ARBA" id="ARBA00022777"/>
    </source>
</evidence>
<keyword evidence="2" id="KW-0808">Transferase</keyword>
<dbReference type="Gene3D" id="3.40.1190.20">
    <property type="match status" value="1"/>
</dbReference>
<keyword evidence="3 5" id="KW-0418">Kinase</keyword>
<proteinExistence type="inferred from homology"/>
<dbReference type="InterPro" id="IPR029056">
    <property type="entry name" value="Ribokinase-like"/>
</dbReference>
<dbReference type="InterPro" id="IPR011611">
    <property type="entry name" value="PfkB_dom"/>
</dbReference>
<protein>
    <submittedName>
        <fullName evidence="5">Carbohydrate kinase family protein</fullName>
    </submittedName>
</protein>
<evidence type="ECO:0000256" key="1">
    <source>
        <dbReference type="ARBA" id="ARBA00010688"/>
    </source>
</evidence>
<keyword evidence="6" id="KW-1185">Reference proteome</keyword>
<evidence type="ECO:0000256" key="2">
    <source>
        <dbReference type="ARBA" id="ARBA00022679"/>
    </source>
</evidence>
<organism evidence="5 6">
    <name type="scientific">Alicyclobacillus dauci</name>
    <dbReference type="NCBI Taxonomy" id="1475485"/>
    <lineage>
        <taxon>Bacteria</taxon>
        <taxon>Bacillati</taxon>
        <taxon>Bacillota</taxon>
        <taxon>Bacilli</taxon>
        <taxon>Bacillales</taxon>
        <taxon>Alicyclobacillaceae</taxon>
        <taxon>Alicyclobacillus</taxon>
    </lineage>
</organism>
<dbReference type="Proteomes" id="UP001164803">
    <property type="component" value="Chromosome"/>
</dbReference>
<evidence type="ECO:0000313" key="5">
    <source>
        <dbReference type="EMBL" id="WAH37971.1"/>
    </source>
</evidence>
<dbReference type="SUPFAM" id="SSF53613">
    <property type="entry name" value="Ribokinase-like"/>
    <property type="match status" value="1"/>
</dbReference>
<dbReference type="InterPro" id="IPR050306">
    <property type="entry name" value="PfkB_Carbo_kinase"/>
</dbReference>
<dbReference type="Pfam" id="PF00294">
    <property type="entry name" value="PfkB"/>
    <property type="match status" value="1"/>
</dbReference>
<dbReference type="EMBL" id="CP104064">
    <property type="protein sequence ID" value="WAH37971.1"/>
    <property type="molecule type" value="Genomic_DNA"/>
</dbReference>
<sequence>MVNREGAEVVVAGHICLDIIPKFHKANHEVTLDPGKLISVGESILSTGGVVPNTGLTLGRLGLPTVLMGKIGGDLFGKATQNLLGQQPHSFIKQAMIVSPVESSSYSIVINPPSEDRVFLHHSGANDTFSSDDVDESVFDGAKLFHFGYPPLMKNMYLHDGREMVKLLKRVAGLGLITSLDMAKPDPDSPAGQVDWRAFLNNVLPHVDLFFPSYEEILFMLERHQFEEMYQKSVQTGQQMKIDEGLLKQMAAELIEMGPTVVAIKLGSEGLYLRTTHNEACLKRLNLILSSQVSALWKGRELYSTCFEADVVGTTGAGDCTVAGFLFGLLQGWGPEQVLTSAVAVGACSVEAADATSGIPSWKTIEARLSSGWKRHPVSFNSVHWTESESGVWKGLSDGLN</sequence>
<evidence type="ECO:0000313" key="6">
    <source>
        <dbReference type="Proteomes" id="UP001164803"/>
    </source>
</evidence>
<accession>A0ABY6Z6R6</accession>
<feature type="domain" description="Carbohydrate kinase PfkB" evidence="4">
    <location>
        <begin position="8"/>
        <end position="361"/>
    </location>
</feature>
<dbReference type="PANTHER" id="PTHR43085:SF57">
    <property type="entry name" value="CARBOHYDRATE KINASE PFKB DOMAIN-CONTAINING PROTEIN"/>
    <property type="match status" value="1"/>
</dbReference>
<dbReference type="PANTHER" id="PTHR43085">
    <property type="entry name" value="HEXOKINASE FAMILY MEMBER"/>
    <property type="match status" value="1"/>
</dbReference>
<name>A0ABY6Z6R6_9BACL</name>
<evidence type="ECO:0000259" key="4">
    <source>
        <dbReference type="Pfam" id="PF00294"/>
    </source>
</evidence>
<dbReference type="GO" id="GO:0016301">
    <property type="term" value="F:kinase activity"/>
    <property type="evidence" value="ECO:0007669"/>
    <property type="project" value="UniProtKB-KW"/>
</dbReference>
<comment type="similarity">
    <text evidence="1">Belongs to the carbohydrate kinase PfkB family.</text>
</comment>
<gene>
    <name evidence="5" type="ORF">NZD86_05630</name>
</gene>
<reference evidence="5" key="1">
    <citation type="submission" date="2022-08" db="EMBL/GenBank/DDBJ databases">
        <title>Alicyclobacillus dauci DSM2870, complete genome.</title>
        <authorList>
            <person name="Wang Q."/>
            <person name="Cai R."/>
            <person name="Wang Z."/>
        </authorList>
    </citation>
    <scope>NUCLEOTIDE SEQUENCE</scope>
    <source>
        <strain evidence="5">DSM 28700</strain>
    </source>
</reference>
<dbReference type="RefSeq" id="WP_268045508.1">
    <property type="nucleotide sequence ID" value="NZ_CP104064.1"/>
</dbReference>